<dbReference type="Proteomes" id="UP000663852">
    <property type="component" value="Unassembled WGS sequence"/>
</dbReference>
<keyword evidence="2" id="KW-0732">Signal</keyword>
<protein>
    <submittedName>
        <fullName evidence="3">Uncharacterized protein</fullName>
    </submittedName>
</protein>
<proteinExistence type="predicted"/>
<gene>
    <name evidence="3" type="ORF">EDS130_LOCUS40537</name>
</gene>
<keyword evidence="1" id="KW-0812">Transmembrane</keyword>
<sequence length="241" mass="27459">MCCFIIRFIAFILSASGATTYNLFCVPYTVISSLALLASFLTLSSSLELSSRRRRDRSHLRFIPDKLVNEECESGWQVSRCTNAITYQSKSLHHALLYHSFRALSKKTMVPIQDNERIIAYHATTNDQAVDIAQNGFPVDQRRKVSDHIRFTRIVEKWNTTEASESTAIICARLNLGHVVNVESEDTFKFSAHSNIYPQMLQLLLDGSLKVNFPDEIENWVIALRTRTNEIFDISAYDGCI</sequence>
<keyword evidence="1" id="KW-0472">Membrane</keyword>
<feature type="transmembrane region" description="Helical" evidence="1">
    <location>
        <begin position="27"/>
        <end position="47"/>
    </location>
</feature>
<dbReference type="OrthoDB" id="10564198at2759"/>
<dbReference type="AlphaFoldDB" id="A0A815QVJ5"/>
<feature type="signal peptide" evidence="2">
    <location>
        <begin position="1"/>
        <end position="17"/>
    </location>
</feature>
<evidence type="ECO:0000313" key="4">
    <source>
        <dbReference type="Proteomes" id="UP000663852"/>
    </source>
</evidence>
<comment type="caution">
    <text evidence="3">The sequence shown here is derived from an EMBL/GenBank/DDBJ whole genome shotgun (WGS) entry which is preliminary data.</text>
</comment>
<evidence type="ECO:0000313" key="3">
    <source>
        <dbReference type="EMBL" id="CAF1467087.1"/>
    </source>
</evidence>
<organism evidence="3 4">
    <name type="scientific">Adineta ricciae</name>
    <name type="common">Rotifer</name>
    <dbReference type="NCBI Taxonomy" id="249248"/>
    <lineage>
        <taxon>Eukaryota</taxon>
        <taxon>Metazoa</taxon>
        <taxon>Spiralia</taxon>
        <taxon>Gnathifera</taxon>
        <taxon>Rotifera</taxon>
        <taxon>Eurotatoria</taxon>
        <taxon>Bdelloidea</taxon>
        <taxon>Adinetida</taxon>
        <taxon>Adinetidae</taxon>
        <taxon>Adineta</taxon>
    </lineage>
</organism>
<evidence type="ECO:0000256" key="2">
    <source>
        <dbReference type="SAM" id="SignalP"/>
    </source>
</evidence>
<feature type="chain" id="PRO_5032764995" evidence="2">
    <location>
        <begin position="18"/>
        <end position="241"/>
    </location>
</feature>
<evidence type="ECO:0000256" key="1">
    <source>
        <dbReference type="SAM" id="Phobius"/>
    </source>
</evidence>
<keyword evidence="1" id="KW-1133">Transmembrane helix</keyword>
<name>A0A815QVJ5_ADIRI</name>
<dbReference type="EMBL" id="CAJNOJ010000492">
    <property type="protein sequence ID" value="CAF1467087.1"/>
    <property type="molecule type" value="Genomic_DNA"/>
</dbReference>
<reference evidence="3" key="1">
    <citation type="submission" date="2021-02" db="EMBL/GenBank/DDBJ databases">
        <authorList>
            <person name="Nowell W R."/>
        </authorList>
    </citation>
    <scope>NUCLEOTIDE SEQUENCE</scope>
</reference>
<accession>A0A815QVJ5</accession>